<evidence type="ECO:0000313" key="1">
    <source>
        <dbReference type="EMBL" id="KAJ8434922.1"/>
    </source>
</evidence>
<dbReference type="Proteomes" id="UP001153076">
    <property type="component" value="Unassembled WGS sequence"/>
</dbReference>
<dbReference type="GO" id="GO:0000209">
    <property type="term" value="P:protein polyubiquitination"/>
    <property type="evidence" value="ECO:0007669"/>
    <property type="project" value="TreeGrafter"/>
</dbReference>
<reference evidence="1" key="1">
    <citation type="submission" date="2022-04" db="EMBL/GenBank/DDBJ databases">
        <title>Carnegiea gigantea Genome sequencing and assembly v2.</title>
        <authorList>
            <person name="Copetti D."/>
            <person name="Sanderson M.J."/>
            <person name="Burquez A."/>
            <person name="Wojciechowski M.F."/>
        </authorList>
    </citation>
    <scope>NUCLEOTIDE SEQUENCE</scope>
    <source>
        <strain evidence="1">SGP5-SGP5p</strain>
        <tissue evidence="1">Aerial part</tissue>
    </source>
</reference>
<comment type="caution">
    <text evidence="1">The sequence shown here is derived from an EMBL/GenBank/DDBJ whole genome shotgun (WGS) entry which is preliminary data.</text>
</comment>
<dbReference type="AlphaFoldDB" id="A0A9Q1QAG3"/>
<gene>
    <name evidence="1" type="ORF">Cgig2_029768</name>
</gene>
<dbReference type="InterPro" id="IPR039588">
    <property type="entry name" value="FBXO4"/>
</dbReference>
<dbReference type="PANTHER" id="PTHR16008:SF4">
    <property type="entry name" value="F-BOX ONLY PROTEIN 4"/>
    <property type="match status" value="1"/>
</dbReference>
<proteinExistence type="predicted"/>
<sequence length="203" mass="23341">MSDGYSRTGLELVKRSGYKTRTSQRILVLGWKEFYMNRHQEMAGKASSIIKFVEQCSSSASLEVRDYLKAIEELCSMQLDFKDVELFLFKPELNVVLNLIGLHYCINWLGVPPENVMDALQCSSISERQVSVKWWKVGRWFYGFRLRDESHYRLVSLADLATHKQDVLEVLHRGAVYEVIRVQISVGYPLTNPWTCQGSGSHG</sequence>
<evidence type="ECO:0000313" key="2">
    <source>
        <dbReference type="Proteomes" id="UP001153076"/>
    </source>
</evidence>
<dbReference type="GO" id="GO:0019005">
    <property type="term" value="C:SCF ubiquitin ligase complex"/>
    <property type="evidence" value="ECO:0007669"/>
    <property type="project" value="TreeGrafter"/>
</dbReference>
<dbReference type="PANTHER" id="PTHR16008">
    <property type="entry name" value="F-BOX ONLY PROTEIN 4"/>
    <property type="match status" value="1"/>
</dbReference>
<dbReference type="OrthoDB" id="3219396at2759"/>
<organism evidence="1 2">
    <name type="scientific">Carnegiea gigantea</name>
    <dbReference type="NCBI Taxonomy" id="171969"/>
    <lineage>
        <taxon>Eukaryota</taxon>
        <taxon>Viridiplantae</taxon>
        <taxon>Streptophyta</taxon>
        <taxon>Embryophyta</taxon>
        <taxon>Tracheophyta</taxon>
        <taxon>Spermatophyta</taxon>
        <taxon>Magnoliopsida</taxon>
        <taxon>eudicotyledons</taxon>
        <taxon>Gunneridae</taxon>
        <taxon>Pentapetalae</taxon>
        <taxon>Caryophyllales</taxon>
        <taxon>Cactineae</taxon>
        <taxon>Cactaceae</taxon>
        <taxon>Cactoideae</taxon>
        <taxon>Echinocereeae</taxon>
        <taxon>Carnegiea</taxon>
    </lineage>
</organism>
<accession>A0A9Q1QAG3</accession>
<dbReference type="GO" id="GO:0031146">
    <property type="term" value="P:SCF-dependent proteasomal ubiquitin-dependent protein catabolic process"/>
    <property type="evidence" value="ECO:0007669"/>
    <property type="project" value="InterPro"/>
</dbReference>
<protein>
    <submittedName>
        <fullName evidence="1">Uncharacterized protein</fullName>
    </submittedName>
</protein>
<dbReference type="EMBL" id="JAKOGI010000445">
    <property type="protein sequence ID" value="KAJ8434922.1"/>
    <property type="molecule type" value="Genomic_DNA"/>
</dbReference>
<name>A0A9Q1QAG3_9CARY</name>
<keyword evidence="2" id="KW-1185">Reference proteome</keyword>